<comment type="caution">
    <text evidence="1">The sequence shown here is derived from an EMBL/GenBank/DDBJ whole genome shotgun (WGS) entry which is preliminary data.</text>
</comment>
<organism evidence="1 2">
    <name type="scientific">Portunus trituberculatus</name>
    <name type="common">Swimming crab</name>
    <name type="synonym">Neptunus trituberculatus</name>
    <dbReference type="NCBI Taxonomy" id="210409"/>
    <lineage>
        <taxon>Eukaryota</taxon>
        <taxon>Metazoa</taxon>
        <taxon>Ecdysozoa</taxon>
        <taxon>Arthropoda</taxon>
        <taxon>Crustacea</taxon>
        <taxon>Multicrustacea</taxon>
        <taxon>Malacostraca</taxon>
        <taxon>Eumalacostraca</taxon>
        <taxon>Eucarida</taxon>
        <taxon>Decapoda</taxon>
        <taxon>Pleocyemata</taxon>
        <taxon>Brachyura</taxon>
        <taxon>Eubrachyura</taxon>
        <taxon>Portunoidea</taxon>
        <taxon>Portunidae</taxon>
        <taxon>Portuninae</taxon>
        <taxon>Portunus</taxon>
    </lineage>
</organism>
<dbReference type="Proteomes" id="UP000324222">
    <property type="component" value="Unassembled WGS sequence"/>
</dbReference>
<proteinExistence type="predicted"/>
<evidence type="ECO:0000313" key="2">
    <source>
        <dbReference type="Proteomes" id="UP000324222"/>
    </source>
</evidence>
<accession>A0A5B7GGV8</accession>
<evidence type="ECO:0000313" key="1">
    <source>
        <dbReference type="EMBL" id="MPC59341.1"/>
    </source>
</evidence>
<keyword evidence="2" id="KW-1185">Reference proteome</keyword>
<reference evidence="1 2" key="1">
    <citation type="submission" date="2019-05" db="EMBL/GenBank/DDBJ databases">
        <title>Another draft genome of Portunus trituberculatus and its Hox gene families provides insights of decapod evolution.</title>
        <authorList>
            <person name="Jeong J.-H."/>
            <person name="Song I."/>
            <person name="Kim S."/>
            <person name="Choi T."/>
            <person name="Kim D."/>
            <person name="Ryu S."/>
            <person name="Kim W."/>
        </authorList>
    </citation>
    <scope>NUCLEOTIDE SEQUENCE [LARGE SCALE GENOMIC DNA]</scope>
    <source>
        <tissue evidence="1">Muscle</tissue>
    </source>
</reference>
<name>A0A5B7GGV8_PORTR</name>
<dbReference type="AlphaFoldDB" id="A0A5B7GGV8"/>
<gene>
    <name evidence="1" type="ORF">E2C01_053360</name>
</gene>
<dbReference type="EMBL" id="VSRR010016480">
    <property type="protein sequence ID" value="MPC59341.1"/>
    <property type="molecule type" value="Genomic_DNA"/>
</dbReference>
<protein>
    <submittedName>
        <fullName evidence="1">Uncharacterized protein</fullName>
    </submittedName>
</protein>
<sequence length="65" mass="6919">MWRVPGPGRGAGGAAGAGLQLARLAACGNPRLQLLRPAINHPRDVTRQFHNKHGRRVNMAAPTTT</sequence>